<keyword evidence="1" id="KW-0547">Nucleotide-binding</keyword>
<protein>
    <submittedName>
        <fullName evidence="3">Rab1a</fullName>
    </submittedName>
</protein>
<dbReference type="Proteomes" id="UP001642409">
    <property type="component" value="Unassembled WGS sequence"/>
</dbReference>
<evidence type="ECO:0000313" key="3">
    <source>
        <dbReference type="EMBL" id="CAI9919606.1"/>
    </source>
</evidence>
<dbReference type="EMBL" id="CAXDID020000315">
    <property type="protein sequence ID" value="CAL6075699.1"/>
    <property type="molecule type" value="Genomic_DNA"/>
</dbReference>
<organism evidence="3">
    <name type="scientific">Hexamita inflata</name>
    <dbReference type="NCBI Taxonomy" id="28002"/>
    <lineage>
        <taxon>Eukaryota</taxon>
        <taxon>Metamonada</taxon>
        <taxon>Diplomonadida</taxon>
        <taxon>Hexamitidae</taxon>
        <taxon>Hexamitinae</taxon>
        <taxon>Hexamita</taxon>
    </lineage>
</organism>
<dbReference type="InterPro" id="IPR001806">
    <property type="entry name" value="Small_GTPase"/>
</dbReference>
<proteinExistence type="predicted"/>
<keyword evidence="2" id="KW-0342">GTP-binding</keyword>
<evidence type="ECO:0000313" key="4">
    <source>
        <dbReference type="EMBL" id="CAL6075699.1"/>
    </source>
</evidence>
<dbReference type="SUPFAM" id="SSF52540">
    <property type="entry name" value="P-loop containing nucleoside triphosphate hydrolases"/>
    <property type="match status" value="1"/>
</dbReference>
<evidence type="ECO:0000256" key="1">
    <source>
        <dbReference type="ARBA" id="ARBA00022741"/>
    </source>
</evidence>
<gene>
    <name evidence="4" type="ORF">HINF_LOCUS57334</name>
    <name evidence="3" type="ORF">HINF_LOCUS7251</name>
</gene>
<dbReference type="GO" id="GO:0005525">
    <property type="term" value="F:GTP binding"/>
    <property type="evidence" value="ECO:0007669"/>
    <property type="project" value="UniProtKB-KW"/>
</dbReference>
<dbReference type="AlphaFoldDB" id="A0AA86NII3"/>
<dbReference type="Pfam" id="PF00071">
    <property type="entry name" value="Ras"/>
    <property type="match status" value="1"/>
</dbReference>
<comment type="caution">
    <text evidence="3">The sequence shown here is derived from an EMBL/GenBank/DDBJ whole genome shotgun (WGS) entry which is preliminary data.</text>
</comment>
<dbReference type="EMBL" id="CATOUU010000181">
    <property type="protein sequence ID" value="CAI9919606.1"/>
    <property type="molecule type" value="Genomic_DNA"/>
</dbReference>
<dbReference type="SMART" id="SM00173">
    <property type="entry name" value="RAS"/>
    <property type="match status" value="1"/>
</dbReference>
<keyword evidence="5" id="KW-1185">Reference proteome</keyword>
<sequence length="175" mass="20028">MNKSMEQCVKLLIIGDESSGKSYLGALISGSQYKYQQTIGLDISTIELQNYLQCDKINGQLISGMLQILDTPGADTFSYSYYYKNTQIVLMLFKFSDKQSFTNCQIYTQRIKQCCQTSYVILIGNAYGSSKPVVSIDEAVNFAQFNGFQFFDWRHNNFNQLKTHIQKVILKLIQD</sequence>
<evidence type="ECO:0000256" key="2">
    <source>
        <dbReference type="ARBA" id="ARBA00023134"/>
    </source>
</evidence>
<evidence type="ECO:0000313" key="5">
    <source>
        <dbReference type="Proteomes" id="UP001642409"/>
    </source>
</evidence>
<dbReference type="GO" id="GO:0003924">
    <property type="term" value="F:GTPase activity"/>
    <property type="evidence" value="ECO:0007669"/>
    <property type="project" value="InterPro"/>
</dbReference>
<dbReference type="PROSITE" id="PS51419">
    <property type="entry name" value="RAB"/>
    <property type="match status" value="1"/>
</dbReference>
<dbReference type="PANTHER" id="PTHR47977">
    <property type="entry name" value="RAS-RELATED PROTEIN RAB"/>
    <property type="match status" value="1"/>
</dbReference>
<dbReference type="SMART" id="SM00175">
    <property type="entry name" value="RAB"/>
    <property type="match status" value="1"/>
</dbReference>
<dbReference type="Gene3D" id="3.40.50.300">
    <property type="entry name" value="P-loop containing nucleotide triphosphate hydrolases"/>
    <property type="match status" value="1"/>
</dbReference>
<reference evidence="4 5" key="2">
    <citation type="submission" date="2024-07" db="EMBL/GenBank/DDBJ databases">
        <authorList>
            <person name="Akdeniz Z."/>
        </authorList>
    </citation>
    <scope>NUCLEOTIDE SEQUENCE [LARGE SCALE GENOMIC DNA]</scope>
</reference>
<name>A0AA86NII3_9EUKA</name>
<dbReference type="InterPro" id="IPR050227">
    <property type="entry name" value="Rab"/>
</dbReference>
<reference evidence="3" key="1">
    <citation type="submission" date="2023-06" db="EMBL/GenBank/DDBJ databases">
        <authorList>
            <person name="Kurt Z."/>
        </authorList>
    </citation>
    <scope>NUCLEOTIDE SEQUENCE</scope>
</reference>
<accession>A0AA86NII3</accession>
<dbReference type="InterPro" id="IPR027417">
    <property type="entry name" value="P-loop_NTPase"/>
</dbReference>